<name>A0A1Q9E9K6_SYMMI</name>
<keyword evidence="2" id="KW-1185">Reference proteome</keyword>
<dbReference type="OrthoDB" id="443276at2759"/>
<organism evidence="1 2">
    <name type="scientific">Symbiodinium microadriaticum</name>
    <name type="common">Dinoflagellate</name>
    <name type="synonym">Zooxanthella microadriatica</name>
    <dbReference type="NCBI Taxonomy" id="2951"/>
    <lineage>
        <taxon>Eukaryota</taxon>
        <taxon>Sar</taxon>
        <taxon>Alveolata</taxon>
        <taxon>Dinophyceae</taxon>
        <taxon>Suessiales</taxon>
        <taxon>Symbiodiniaceae</taxon>
        <taxon>Symbiodinium</taxon>
    </lineage>
</organism>
<protein>
    <submittedName>
        <fullName evidence="1">Retrovirus-related Pol polyprotein from transposon TNT 1-94</fullName>
    </submittedName>
</protein>
<dbReference type="CDD" id="cd09272">
    <property type="entry name" value="RNase_HI_RT_Ty1"/>
    <property type="match status" value="1"/>
</dbReference>
<dbReference type="AlphaFoldDB" id="A0A1Q9E9K6"/>
<dbReference type="OMA" id="ARNLCEP"/>
<sequence length="426" mass="46408">MVPFVLERLLPGQRVAAGEWFGFIIGILKEAGLESFPKEPMLFRGAKEGDMTNLVLHADDGLLASTPEARAHLKAKLEEKVVVQFSKPAIQVGDEFEFLKRRYILEQDGVVMFSNNKHLEGLIKALGAQTRFRETPADNSFLEKDSSQELPEATARVFRECLGRLLYLSHSRPDVQFATCALASSMAKPTVGAMRKLCRTVGYLAKVPVLGFFIKPVQDRACLGKPSGVALEPGGVIILESVTDADWGGNKADRRSQRSVALSSGESEFIATVAGAGEMLYVKECMEFALKGYATVEATARTDSAASRGISQRIGCGRVRHLDCGLLWLQDAVKRGLLRVGPIAGSRNPADIGTKPLCGPKLRELLWRSGAMTDSGERYGEKIIAGDGNGGFEGLGLVTASNFLEEFVIGTTSAMTMRWQEEYVER</sequence>
<evidence type="ECO:0000313" key="1">
    <source>
        <dbReference type="EMBL" id="OLQ04114.1"/>
    </source>
</evidence>
<accession>A0A1Q9E9K6</accession>
<reference evidence="1 2" key="1">
    <citation type="submission" date="2016-02" db="EMBL/GenBank/DDBJ databases">
        <title>Genome analysis of coral dinoflagellate symbionts highlights evolutionary adaptations to a symbiotic lifestyle.</title>
        <authorList>
            <person name="Aranda M."/>
            <person name="Li Y."/>
            <person name="Liew Y.J."/>
            <person name="Baumgarten S."/>
            <person name="Simakov O."/>
            <person name="Wilson M."/>
            <person name="Piel J."/>
            <person name="Ashoor H."/>
            <person name="Bougouffa S."/>
            <person name="Bajic V.B."/>
            <person name="Ryu T."/>
            <person name="Ravasi T."/>
            <person name="Bayer T."/>
            <person name="Micklem G."/>
            <person name="Kim H."/>
            <person name="Bhak J."/>
            <person name="Lajeunesse T.C."/>
            <person name="Voolstra C.R."/>
        </authorList>
    </citation>
    <scope>NUCLEOTIDE SEQUENCE [LARGE SCALE GENOMIC DNA]</scope>
    <source>
        <strain evidence="1 2">CCMP2467</strain>
    </source>
</reference>
<dbReference type="PANTHER" id="PTHR11439">
    <property type="entry name" value="GAG-POL-RELATED RETROTRANSPOSON"/>
    <property type="match status" value="1"/>
</dbReference>
<dbReference type="EMBL" id="LSRX01000218">
    <property type="protein sequence ID" value="OLQ04114.1"/>
    <property type="molecule type" value="Genomic_DNA"/>
</dbReference>
<gene>
    <name evidence="1" type="ORF">AK812_SmicGene12864</name>
</gene>
<evidence type="ECO:0000313" key="2">
    <source>
        <dbReference type="Proteomes" id="UP000186817"/>
    </source>
</evidence>
<dbReference type="Proteomes" id="UP000186817">
    <property type="component" value="Unassembled WGS sequence"/>
</dbReference>
<dbReference type="PANTHER" id="PTHR11439:SF486">
    <property type="entry name" value="RLK (RECEPTOR-LIKE KINASE) PROTEIN, PUTATIVE-RELATED"/>
    <property type="match status" value="1"/>
</dbReference>
<comment type="caution">
    <text evidence="1">The sequence shown here is derived from an EMBL/GenBank/DDBJ whole genome shotgun (WGS) entry which is preliminary data.</text>
</comment>
<proteinExistence type="predicted"/>